<comment type="caution">
    <text evidence="2">The sequence shown here is derived from an EMBL/GenBank/DDBJ whole genome shotgun (WGS) entry which is preliminary data.</text>
</comment>
<dbReference type="AlphaFoldDB" id="A0ABC8S5U7"/>
<gene>
    <name evidence="2" type="ORF">ILEXP_LOCUS17827</name>
</gene>
<name>A0ABC8S5U7_9AQUA</name>
<protein>
    <submittedName>
        <fullName evidence="2">Uncharacterized protein</fullName>
    </submittedName>
</protein>
<dbReference type="EMBL" id="CAUOFW020001936">
    <property type="protein sequence ID" value="CAK9149757.1"/>
    <property type="molecule type" value="Genomic_DNA"/>
</dbReference>
<evidence type="ECO:0000313" key="2">
    <source>
        <dbReference type="EMBL" id="CAK9149757.1"/>
    </source>
</evidence>
<evidence type="ECO:0000313" key="3">
    <source>
        <dbReference type="Proteomes" id="UP001642360"/>
    </source>
</evidence>
<organism evidence="2 3">
    <name type="scientific">Ilex paraguariensis</name>
    <name type="common">yerba mate</name>
    <dbReference type="NCBI Taxonomy" id="185542"/>
    <lineage>
        <taxon>Eukaryota</taxon>
        <taxon>Viridiplantae</taxon>
        <taxon>Streptophyta</taxon>
        <taxon>Embryophyta</taxon>
        <taxon>Tracheophyta</taxon>
        <taxon>Spermatophyta</taxon>
        <taxon>Magnoliopsida</taxon>
        <taxon>eudicotyledons</taxon>
        <taxon>Gunneridae</taxon>
        <taxon>Pentapetalae</taxon>
        <taxon>asterids</taxon>
        <taxon>campanulids</taxon>
        <taxon>Aquifoliales</taxon>
        <taxon>Aquifoliaceae</taxon>
        <taxon>Ilex</taxon>
    </lineage>
</organism>
<keyword evidence="3" id="KW-1185">Reference proteome</keyword>
<feature type="region of interest" description="Disordered" evidence="1">
    <location>
        <begin position="81"/>
        <end position="101"/>
    </location>
</feature>
<accession>A0ABC8S5U7</accession>
<feature type="compositionally biased region" description="Polar residues" evidence="1">
    <location>
        <begin position="92"/>
        <end position="101"/>
    </location>
</feature>
<proteinExistence type="predicted"/>
<reference evidence="2 3" key="1">
    <citation type="submission" date="2024-02" db="EMBL/GenBank/DDBJ databases">
        <authorList>
            <person name="Vignale AGUSTIN F."/>
            <person name="Sosa J E."/>
            <person name="Modenutti C."/>
        </authorList>
    </citation>
    <scope>NUCLEOTIDE SEQUENCE [LARGE SCALE GENOMIC DNA]</scope>
</reference>
<evidence type="ECO:0000256" key="1">
    <source>
        <dbReference type="SAM" id="MobiDB-lite"/>
    </source>
</evidence>
<sequence>MSLTPFFSLVSPLAEHPHDKNSNYKDFFSDLKPYLDGSMQVYNMVGGGGVSCSPHVAHLLDSDDDGAALASLISLFRSLDHHNKQQSPPPSSTNLGLGSTW</sequence>
<feature type="non-terminal residue" evidence="2">
    <location>
        <position position="101"/>
    </location>
</feature>
<dbReference type="Proteomes" id="UP001642360">
    <property type="component" value="Unassembled WGS sequence"/>
</dbReference>